<dbReference type="AlphaFoldDB" id="A0A447IQ13"/>
<dbReference type="EMBL" id="UZWE01000038">
    <property type="protein sequence ID" value="VDS09597.1"/>
    <property type="molecule type" value="Genomic_DNA"/>
</dbReference>
<accession>A0A447IQ13</accession>
<proteinExistence type="predicted"/>
<dbReference type="Proteomes" id="UP000270743">
    <property type="component" value="Unassembled WGS sequence"/>
</dbReference>
<dbReference type="RefSeq" id="WP_155992545.1">
    <property type="nucleotide sequence ID" value="NZ_UZWE01000038.1"/>
</dbReference>
<organism evidence="1 2">
    <name type="scientific">Paracoccus haematequi</name>
    <dbReference type="NCBI Taxonomy" id="2491866"/>
    <lineage>
        <taxon>Bacteria</taxon>
        <taxon>Pseudomonadati</taxon>
        <taxon>Pseudomonadota</taxon>
        <taxon>Alphaproteobacteria</taxon>
        <taxon>Rhodobacterales</taxon>
        <taxon>Paracoccaceae</taxon>
        <taxon>Paracoccus</taxon>
    </lineage>
</organism>
<evidence type="ECO:0000313" key="2">
    <source>
        <dbReference type="Proteomes" id="UP000270743"/>
    </source>
</evidence>
<reference evidence="1 2" key="1">
    <citation type="submission" date="2018-12" db="EMBL/GenBank/DDBJ databases">
        <authorList>
            <person name="Criscuolo A."/>
        </authorList>
    </citation>
    <scope>NUCLEOTIDE SEQUENCE [LARGE SCALE GENOMIC DNA]</scope>
    <source>
        <strain evidence="1">ACIP1116241</strain>
    </source>
</reference>
<keyword evidence="2" id="KW-1185">Reference proteome</keyword>
<name>A0A447IQ13_9RHOB</name>
<protein>
    <submittedName>
        <fullName evidence="1">Uncharacterized protein</fullName>
    </submittedName>
</protein>
<gene>
    <name evidence="1" type="ORF">PARHAE_02800</name>
</gene>
<sequence length="58" mass="6428">MQDLPIKPSCPRQLQMQFDSKRLRGMSLRERQQVVTCLAILLAEAAGASEPEGSDNGR</sequence>
<evidence type="ECO:0000313" key="1">
    <source>
        <dbReference type="EMBL" id="VDS09597.1"/>
    </source>
</evidence>